<dbReference type="PIRSF" id="PIRSF004553">
    <property type="entry name" value="CHP00095"/>
    <property type="match status" value="1"/>
</dbReference>
<dbReference type="AlphaFoldDB" id="I8UDM9"/>
<evidence type="ECO:0000256" key="3">
    <source>
        <dbReference type="SAM" id="MobiDB-lite"/>
    </source>
</evidence>
<dbReference type="STRING" id="1196324.A374_12740"/>
<dbReference type="Gene3D" id="3.40.50.150">
    <property type="entry name" value="Vaccinia Virus protein VP39"/>
    <property type="match status" value="1"/>
</dbReference>
<dbReference type="InterPro" id="IPR029063">
    <property type="entry name" value="SAM-dependent_MTases_sf"/>
</dbReference>
<comment type="caution">
    <text evidence="4">The sequence shown here is derived from an EMBL/GenBank/DDBJ whole genome shotgun (WGS) entry which is preliminary data.</text>
</comment>
<evidence type="ECO:0000313" key="5">
    <source>
        <dbReference type="Proteomes" id="UP000004080"/>
    </source>
</evidence>
<dbReference type="PANTHER" id="PTHR43542">
    <property type="entry name" value="METHYLTRANSFERASE"/>
    <property type="match status" value="1"/>
</dbReference>
<feature type="compositionally biased region" description="Basic and acidic residues" evidence="3">
    <location>
        <begin position="1"/>
        <end position="10"/>
    </location>
</feature>
<dbReference type="Pfam" id="PF03602">
    <property type="entry name" value="Cons_hypoth95"/>
    <property type="match status" value="1"/>
</dbReference>
<evidence type="ECO:0000256" key="2">
    <source>
        <dbReference type="ARBA" id="ARBA00022679"/>
    </source>
</evidence>
<evidence type="ECO:0000256" key="1">
    <source>
        <dbReference type="ARBA" id="ARBA00022603"/>
    </source>
</evidence>
<dbReference type="Proteomes" id="UP000004080">
    <property type="component" value="Unassembled WGS sequence"/>
</dbReference>
<protein>
    <submittedName>
        <fullName evidence="4">Methyltransferase</fullName>
    </submittedName>
</protein>
<dbReference type="InterPro" id="IPR002052">
    <property type="entry name" value="DNA_methylase_N6_adenine_CS"/>
</dbReference>
<accession>I8UDM9</accession>
<sequence>MRVISGERKGHPLKAVPGHSTRPTTDKIKESIFNMIGPYFDGGLGLDLYGGSGSLGIEALSRGLDRMIFVDKEMKAIQTIKTNLAACRYEEQTEVYRNEALRALKALKKRDLQFNLVLLDPPYAREKIVQDIEMLLDFSLLDRNVVIMVEHDPSANVPDHIGELLKTKEERYGNTTQVSIYAFASDLEKEEA</sequence>
<dbReference type="NCBIfam" id="TIGR00095">
    <property type="entry name" value="16S rRNA (guanine(966)-N(2))-methyltransferase RsmD"/>
    <property type="match status" value="1"/>
</dbReference>
<proteinExistence type="predicted"/>
<dbReference type="RefSeq" id="WP_007202626.1">
    <property type="nucleotide sequence ID" value="NZ_AKKV01000028.1"/>
</dbReference>
<gene>
    <name evidence="4" type="ORF">A374_12740</name>
</gene>
<keyword evidence="2 4" id="KW-0808">Transferase</keyword>
<dbReference type="PROSITE" id="PS00092">
    <property type="entry name" value="N6_MTASE"/>
    <property type="match status" value="1"/>
</dbReference>
<dbReference type="SUPFAM" id="SSF53335">
    <property type="entry name" value="S-adenosyl-L-methionine-dependent methyltransferases"/>
    <property type="match status" value="1"/>
</dbReference>
<dbReference type="EMBL" id="AKKV01000028">
    <property type="protein sequence ID" value="EIT84913.1"/>
    <property type="molecule type" value="Genomic_DNA"/>
</dbReference>
<dbReference type="OrthoDB" id="9803017at2"/>
<evidence type="ECO:0000313" key="4">
    <source>
        <dbReference type="EMBL" id="EIT84913.1"/>
    </source>
</evidence>
<name>I8UDM9_9BACL</name>
<dbReference type="GO" id="GO:0031167">
    <property type="term" value="P:rRNA methylation"/>
    <property type="evidence" value="ECO:0007669"/>
    <property type="project" value="InterPro"/>
</dbReference>
<feature type="region of interest" description="Disordered" evidence="3">
    <location>
        <begin position="1"/>
        <end position="24"/>
    </location>
</feature>
<dbReference type="GO" id="GO:0008168">
    <property type="term" value="F:methyltransferase activity"/>
    <property type="evidence" value="ECO:0007669"/>
    <property type="project" value="UniProtKB-KW"/>
</dbReference>
<dbReference type="InterPro" id="IPR004398">
    <property type="entry name" value="RNA_MeTrfase_RsmD"/>
</dbReference>
<organism evidence="4 5">
    <name type="scientific">Fictibacillus macauensis ZFHKF-1</name>
    <dbReference type="NCBI Taxonomy" id="1196324"/>
    <lineage>
        <taxon>Bacteria</taxon>
        <taxon>Bacillati</taxon>
        <taxon>Bacillota</taxon>
        <taxon>Bacilli</taxon>
        <taxon>Bacillales</taxon>
        <taxon>Fictibacillaceae</taxon>
        <taxon>Fictibacillus</taxon>
    </lineage>
</organism>
<reference evidence="4 5" key="1">
    <citation type="journal article" date="2012" name="J. Bacteriol.">
        <title>Genome of Bacillus macauensis ZFHKF-1, a Long-Chain-Forming Bacterium.</title>
        <authorList>
            <person name="Cai L."/>
            <person name="Zhang T."/>
        </authorList>
    </citation>
    <scope>NUCLEOTIDE SEQUENCE [LARGE SCALE GENOMIC DNA]</scope>
    <source>
        <strain evidence="4 5">ZFHKF-1</strain>
    </source>
</reference>
<keyword evidence="1 4" id="KW-0489">Methyltransferase</keyword>
<keyword evidence="5" id="KW-1185">Reference proteome</keyword>
<dbReference type="PANTHER" id="PTHR43542:SF1">
    <property type="entry name" value="METHYLTRANSFERASE"/>
    <property type="match status" value="1"/>
</dbReference>
<dbReference type="PATRIC" id="fig|1196324.3.peg.2606"/>
<dbReference type="eggNOG" id="COG0742">
    <property type="taxonomic scope" value="Bacteria"/>
</dbReference>
<dbReference type="GO" id="GO:0003676">
    <property type="term" value="F:nucleic acid binding"/>
    <property type="evidence" value="ECO:0007669"/>
    <property type="project" value="InterPro"/>
</dbReference>